<dbReference type="EMBL" id="KV417898">
    <property type="protein sequence ID" value="KZP04675.1"/>
    <property type="molecule type" value="Genomic_DNA"/>
</dbReference>
<reference evidence="3 4" key="1">
    <citation type="journal article" date="2016" name="Mol. Biol. Evol.">
        <title>Comparative Genomics of Early-Diverging Mushroom-Forming Fungi Provides Insights into the Origins of Lignocellulose Decay Capabilities.</title>
        <authorList>
            <person name="Nagy L.G."/>
            <person name="Riley R."/>
            <person name="Tritt A."/>
            <person name="Adam C."/>
            <person name="Daum C."/>
            <person name="Floudas D."/>
            <person name="Sun H."/>
            <person name="Yadav J.S."/>
            <person name="Pangilinan J."/>
            <person name="Larsson K.H."/>
            <person name="Matsuura K."/>
            <person name="Barry K."/>
            <person name="Labutti K."/>
            <person name="Kuo R."/>
            <person name="Ohm R.A."/>
            <person name="Bhattacharya S.S."/>
            <person name="Shirouzu T."/>
            <person name="Yoshinaga Y."/>
            <person name="Martin F.M."/>
            <person name="Grigoriev I.V."/>
            <person name="Hibbett D.S."/>
        </authorList>
    </citation>
    <scope>NUCLEOTIDE SEQUENCE [LARGE SCALE GENOMIC DNA]</scope>
    <source>
        <strain evidence="3 4">CBS 109695</strain>
    </source>
</reference>
<proteinExistence type="predicted"/>
<accession>A0A167V662</accession>
<organism evidence="3 4">
    <name type="scientific">Athelia psychrophila</name>
    <dbReference type="NCBI Taxonomy" id="1759441"/>
    <lineage>
        <taxon>Eukaryota</taxon>
        <taxon>Fungi</taxon>
        <taxon>Dikarya</taxon>
        <taxon>Basidiomycota</taxon>
        <taxon>Agaricomycotina</taxon>
        <taxon>Agaricomycetes</taxon>
        <taxon>Agaricomycetidae</taxon>
        <taxon>Atheliales</taxon>
        <taxon>Atheliaceae</taxon>
        <taxon>Athelia</taxon>
    </lineage>
</organism>
<evidence type="ECO:0000313" key="2">
    <source>
        <dbReference type="EMBL" id="KZP04400.1"/>
    </source>
</evidence>
<feature type="compositionally biased region" description="Basic and acidic residues" evidence="1">
    <location>
        <begin position="42"/>
        <end position="51"/>
    </location>
</feature>
<sequence length="61" mass="6553">MPAPWGDLSPYLQLKLRGLGVSACTTTHRGRTAGVPSTPKSVTERQSDPARNRNCLSAKLC</sequence>
<evidence type="ECO:0000256" key="1">
    <source>
        <dbReference type="SAM" id="MobiDB-lite"/>
    </source>
</evidence>
<dbReference type="EMBL" id="KV417926">
    <property type="protein sequence ID" value="KZP04400.1"/>
    <property type="molecule type" value="Genomic_DNA"/>
</dbReference>
<evidence type="ECO:0000313" key="3">
    <source>
        <dbReference type="EMBL" id="KZP04675.1"/>
    </source>
</evidence>
<protein>
    <submittedName>
        <fullName evidence="3">Uncharacterized protein</fullName>
    </submittedName>
</protein>
<dbReference type="AlphaFoldDB" id="A0A167V662"/>
<feature type="region of interest" description="Disordered" evidence="1">
    <location>
        <begin position="27"/>
        <end position="61"/>
    </location>
</feature>
<gene>
    <name evidence="3" type="ORF">FIBSPDRAFT_386159</name>
    <name evidence="2" type="ORF">FIBSPDRAFT_404939</name>
</gene>
<evidence type="ECO:0000313" key="4">
    <source>
        <dbReference type="Proteomes" id="UP000076532"/>
    </source>
</evidence>
<keyword evidence="4" id="KW-1185">Reference proteome</keyword>
<dbReference type="Proteomes" id="UP000076532">
    <property type="component" value="Unassembled WGS sequence"/>
</dbReference>
<name>A0A167V662_9AGAM</name>